<evidence type="ECO:0000313" key="8">
    <source>
        <dbReference type="Proteomes" id="UP000011083"/>
    </source>
</evidence>
<dbReference type="KEGG" id="acan:ACA1_360530"/>
<dbReference type="OrthoDB" id="10250660at2759"/>
<dbReference type="GO" id="GO:0070475">
    <property type="term" value="P:rRNA base methylation"/>
    <property type="evidence" value="ECO:0007669"/>
    <property type="project" value="TreeGrafter"/>
</dbReference>
<dbReference type="InterPro" id="IPR029063">
    <property type="entry name" value="SAM-dependent_MTases_sf"/>
</dbReference>
<dbReference type="EMBL" id="KB007867">
    <property type="protein sequence ID" value="ELR23037.1"/>
    <property type="molecule type" value="Genomic_DNA"/>
</dbReference>
<dbReference type="GO" id="GO:0070041">
    <property type="term" value="F:rRNA (uridine-C5-)-methyltransferase activity"/>
    <property type="evidence" value="ECO:0007669"/>
    <property type="project" value="TreeGrafter"/>
</dbReference>
<protein>
    <submittedName>
        <fullName evidence="7">23S rRNA (Uracil5-)-methyltransferase RumA, putative</fullName>
    </submittedName>
</protein>
<dbReference type="STRING" id="1257118.L8HCT4"/>
<sequence length="497" mass="55426">FAAYSANAGDASQFSDDGGKKDKEIVFVAKAVVDRLDELDPSQGVVHHEGVKIEVFGALPGEEISFTRPVKKRNATLVEVMKASEHRALPRCGVYGRCGGCSLMHMTHEKQLEVKHQLALDVLRQEGVEPAEVLPPLHAQQYGYRHSARPNVRHLEDREDRVGGKVLVGFRHKWVMGSQPVDRCAVLAEPINSFFQDAADVINRMSVRDKVPTVEVMMGDTEKALLLRHLSPLSSQDKRLLTEFARAQGFHLYTQAEGIDSIKLFYSPTGFVPSAPPVEVSAEPFSPLFYTLPNHGVKIHFNPTDFIQVNSEVNRKLVDQAIEFLELTKKDRVLDLFCGLGNFTLPVARYAKSVMGVEWQEYTVQKARTNALISGLTNVTFHSDDLLNPKGLRWLKPGKVQFNKMVIDPPRSGAIAVLERLFAEHGMRPDRIVYVSCNPETLARDLAFLQTQGYATEKMRTADMFPNTNHIESIALLQHIEPNRKSTTRPAAAAGAQ</sequence>
<name>L8HCT4_ACACF</name>
<feature type="binding site" evidence="5">
    <location>
        <position position="337"/>
    </location>
    <ligand>
        <name>S-adenosyl-L-methionine</name>
        <dbReference type="ChEBI" id="CHEBI:59789"/>
    </ligand>
</feature>
<gene>
    <name evidence="7" type="ORF">ACA1_360530</name>
</gene>
<feature type="binding site" evidence="5">
    <location>
        <position position="308"/>
    </location>
    <ligand>
        <name>S-adenosyl-L-methionine</name>
        <dbReference type="ChEBI" id="CHEBI:59789"/>
    </ligand>
</feature>
<keyword evidence="1" id="KW-0479">Metal-binding</keyword>
<dbReference type="Pfam" id="PF05958">
    <property type="entry name" value="tRNA_U5-meth_tr"/>
    <property type="match status" value="1"/>
</dbReference>
<dbReference type="GeneID" id="14924007"/>
<dbReference type="Gene3D" id="2.40.50.1070">
    <property type="match status" value="1"/>
</dbReference>
<comment type="similarity">
    <text evidence="5">Belongs to the class I-like SAM-binding methyltransferase superfamily. RNA M5U methyltransferase family.</text>
</comment>
<accession>L8HCT4</accession>
<keyword evidence="3 5" id="KW-0808">Transferase</keyword>
<feature type="active site" description="Nucleophile" evidence="5">
    <location>
        <position position="437"/>
    </location>
</feature>
<dbReference type="SUPFAM" id="SSF53335">
    <property type="entry name" value="S-adenosyl-L-methionine-dependent methyltransferases"/>
    <property type="match status" value="1"/>
</dbReference>
<proteinExistence type="inferred from homology"/>
<dbReference type="CDD" id="cd02440">
    <property type="entry name" value="AdoMet_MTases"/>
    <property type="match status" value="1"/>
</dbReference>
<feature type="active site" evidence="6">
    <location>
        <position position="437"/>
    </location>
</feature>
<evidence type="ECO:0000256" key="1">
    <source>
        <dbReference type="ARBA" id="ARBA00022485"/>
    </source>
</evidence>
<organism evidence="7 8">
    <name type="scientific">Acanthamoeba castellanii (strain ATCC 30010 / Neff)</name>
    <dbReference type="NCBI Taxonomy" id="1257118"/>
    <lineage>
        <taxon>Eukaryota</taxon>
        <taxon>Amoebozoa</taxon>
        <taxon>Discosea</taxon>
        <taxon>Longamoebia</taxon>
        <taxon>Centramoebida</taxon>
        <taxon>Acanthamoebidae</taxon>
        <taxon>Acanthamoeba</taxon>
    </lineage>
</organism>
<dbReference type="InterPro" id="IPR012340">
    <property type="entry name" value="NA-bd_OB-fold"/>
</dbReference>
<evidence type="ECO:0000256" key="5">
    <source>
        <dbReference type="PROSITE-ProRule" id="PRU01024"/>
    </source>
</evidence>
<keyword evidence="2 5" id="KW-0489">Methyltransferase</keyword>
<dbReference type="Gene3D" id="3.40.50.150">
    <property type="entry name" value="Vaccinia Virus protein VP39"/>
    <property type="match status" value="1"/>
</dbReference>
<dbReference type="Gene3D" id="2.40.50.140">
    <property type="entry name" value="Nucleic acid-binding proteins"/>
    <property type="match status" value="1"/>
</dbReference>
<feature type="binding site" evidence="5">
    <location>
        <position position="408"/>
    </location>
    <ligand>
        <name>S-adenosyl-L-methionine</name>
        <dbReference type="ChEBI" id="CHEBI:59789"/>
    </ligand>
</feature>
<keyword evidence="1" id="KW-0004">4Fe-4S</keyword>
<keyword evidence="1" id="KW-0408">Iron</keyword>
<reference evidence="7 8" key="1">
    <citation type="journal article" date="2013" name="Genome Biol.">
        <title>Genome of Acanthamoeba castellanii highlights extensive lateral gene transfer and early evolution of tyrosine kinase signaling.</title>
        <authorList>
            <person name="Clarke M."/>
            <person name="Lohan A.J."/>
            <person name="Liu B."/>
            <person name="Lagkouvardos I."/>
            <person name="Roy S."/>
            <person name="Zafar N."/>
            <person name="Bertelli C."/>
            <person name="Schilde C."/>
            <person name="Kianianmomeni A."/>
            <person name="Burglin T.R."/>
            <person name="Frech C."/>
            <person name="Turcotte B."/>
            <person name="Kopec K.O."/>
            <person name="Synnott J.M."/>
            <person name="Choo C."/>
            <person name="Paponov I."/>
            <person name="Finkler A."/>
            <person name="Soon Heng Tan C."/>
            <person name="Hutchins A.P."/>
            <person name="Weinmeier T."/>
            <person name="Rattei T."/>
            <person name="Chu J.S."/>
            <person name="Gimenez G."/>
            <person name="Irimia M."/>
            <person name="Rigden D.J."/>
            <person name="Fitzpatrick D.A."/>
            <person name="Lorenzo-Morales J."/>
            <person name="Bateman A."/>
            <person name="Chiu C.H."/>
            <person name="Tang P."/>
            <person name="Hegemann P."/>
            <person name="Fromm H."/>
            <person name="Raoult D."/>
            <person name="Greub G."/>
            <person name="Miranda-Saavedra D."/>
            <person name="Chen N."/>
            <person name="Nash P."/>
            <person name="Ginger M.L."/>
            <person name="Horn M."/>
            <person name="Schaap P."/>
            <person name="Caler L."/>
            <person name="Loftus B."/>
        </authorList>
    </citation>
    <scope>NUCLEOTIDE SEQUENCE [LARGE SCALE GENOMIC DNA]</scope>
    <source>
        <strain evidence="7 8">Neff</strain>
    </source>
</reference>
<dbReference type="PROSITE" id="PS01230">
    <property type="entry name" value="TRMA_1"/>
    <property type="match status" value="1"/>
</dbReference>
<dbReference type="VEuPathDB" id="AmoebaDB:ACA1_360530"/>
<keyword evidence="8" id="KW-1185">Reference proteome</keyword>
<evidence type="ECO:0000256" key="3">
    <source>
        <dbReference type="ARBA" id="ARBA00022679"/>
    </source>
</evidence>
<evidence type="ECO:0000256" key="6">
    <source>
        <dbReference type="PROSITE-ProRule" id="PRU10015"/>
    </source>
</evidence>
<evidence type="ECO:0000256" key="2">
    <source>
        <dbReference type="ARBA" id="ARBA00022603"/>
    </source>
</evidence>
<dbReference type="PANTHER" id="PTHR11061:SF49">
    <property type="entry name" value="23S RRNA (URACIL(1939)-C(5))-METHYLTRANSFERASE RLMD"/>
    <property type="match status" value="1"/>
</dbReference>
<evidence type="ECO:0000313" key="7">
    <source>
        <dbReference type="EMBL" id="ELR23037.1"/>
    </source>
</evidence>
<evidence type="ECO:0000256" key="4">
    <source>
        <dbReference type="ARBA" id="ARBA00022691"/>
    </source>
</evidence>
<keyword evidence="1" id="KW-0411">Iron-sulfur</keyword>
<dbReference type="NCBIfam" id="TIGR00479">
    <property type="entry name" value="rumA"/>
    <property type="match status" value="1"/>
</dbReference>
<dbReference type="Proteomes" id="UP000011083">
    <property type="component" value="Unassembled WGS sequence"/>
</dbReference>
<feature type="binding site" evidence="5">
    <location>
        <position position="358"/>
    </location>
    <ligand>
        <name>S-adenosyl-L-methionine</name>
        <dbReference type="ChEBI" id="CHEBI:59789"/>
    </ligand>
</feature>
<dbReference type="OMA" id="GGCKWQH"/>
<dbReference type="InterPro" id="IPR030390">
    <property type="entry name" value="MeTrfase_TrmA_AS"/>
</dbReference>
<feature type="non-terminal residue" evidence="7">
    <location>
        <position position="497"/>
    </location>
</feature>
<dbReference type="PROSITE" id="PS51687">
    <property type="entry name" value="SAM_MT_RNA_M5U"/>
    <property type="match status" value="1"/>
</dbReference>
<dbReference type="GO" id="GO:0051539">
    <property type="term" value="F:4 iron, 4 sulfur cluster binding"/>
    <property type="evidence" value="ECO:0007669"/>
    <property type="project" value="UniProtKB-KW"/>
</dbReference>
<dbReference type="AlphaFoldDB" id="L8HCT4"/>
<dbReference type="RefSeq" id="XP_004352514.1">
    <property type="nucleotide sequence ID" value="XM_004352462.1"/>
</dbReference>
<dbReference type="InterPro" id="IPR010280">
    <property type="entry name" value="U5_MeTrfase_fam"/>
</dbReference>
<dbReference type="PANTHER" id="PTHR11061">
    <property type="entry name" value="RNA M5U METHYLTRANSFERASE"/>
    <property type="match status" value="1"/>
</dbReference>
<keyword evidence="4 5" id="KW-0949">S-adenosyl-L-methionine</keyword>